<dbReference type="AlphaFoldDB" id="A0A9P2TDR2"/>
<keyword evidence="1" id="KW-0134">Cell wall</keyword>
<proteinExistence type="predicted"/>
<feature type="transmembrane region" description="Helical" evidence="5">
    <location>
        <begin position="6"/>
        <end position="26"/>
    </location>
</feature>
<keyword evidence="2" id="KW-0964">Secreted</keyword>
<keyword evidence="4" id="KW-0572">Peptidoglycan-anchor</keyword>
<evidence type="ECO:0000256" key="4">
    <source>
        <dbReference type="ARBA" id="ARBA00023088"/>
    </source>
</evidence>
<comment type="caution">
    <text evidence="7">The sequence shown here is derived from an EMBL/GenBank/DDBJ whole genome shotgun (WGS) entry which is preliminary data.</text>
</comment>
<keyword evidence="8" id="KW-1185">Reference proteome</keyword>
<accession>A0A9P2TDR2</accession>
<evidence type="ECO:0000256" key="1">
    <source>
        <dbReference type="ARBA" id="ARBA00022512"/>
    </source>
</evidence>
<dbReference type="EMBL" id="AOSG01000008">
    <property type="protein sequence ID" value="EOR72535.1"/>
    <property type="molecule type" value="Genomic_DNA"/>
</dbReference>
<dbReference type="NCBIfam" id="TIGR01167">
    <property type="entry name" value="LPXTG_anchor"/>
    <property type="match status" value="1"/>
</dbReference>
<evidence type="ECO:0000259" key="6">
    <source>
        <dbReference type="Pfam" id="PF00746"/>
    </source>
</evidence>
<dbReference type="InterPro" id="IPR019931">
    <property type="entry name" value="LPXTG_anchor"/>
</dbReference>
<keyword evidence="5" id="KW-1133">Transmembrane helix</keyword>
<dbReference type="Pfam" id="PF00746">
    <property type="entry name" value="Gram_pos_anchor"/>
    <property type="match status" value="1"/>
</dbReference>
<reference evidence="7 8" key="1">
    <citation type="journal article" date="2013" name="Genome Announc.">
        <title>Draft Genome Sequence of the Lignocellulose Decomposer Thermobifida fusca Strain TM51.</title>
        <authorList>
            <person name="Toth A."/>
            <person name="Barna T."/>
            <person name="Nagy I."/>
            <person name="Horvath B."/>
            <person name="Nagy I."/>
            <person name="Tancsics A."/>
            <person name="Kriszt B."/>
            <person name="Baka E."/>
            <person name="Fekete C."/>
            <person name="Kukolya J."/>
        </authorList>
    </citation>
    <scope>NUCLEOTIDE SEQUENCE [LARGE SCALE GENOMIC DNA]</scope>
    <source>
        <strain evidence="7 8">TM51</strain>
    </source>
</reference>
<gene>
    <name evidence="7" type="ORF">TM51_01725</name>
</gene>
<name>A0A9P2TDR2_THEFU</name>
<keyword evidence="5" id="KW-0472">Membrane</keyword>
<protein>
    <submittedName>
        <fullName evidence="7">Surface protein</fullName>
    </submittedName>
</protein>
<sequence>MTGSETSAFTVIAAAAAFLGAVLIAMTRRRRPARHRLK</sequence>
<evidence type="ECO:0000256" key="5">
    <source>
        <dbReference type="SAM" id="Phobius"/>
    </source>
</evidence>
<keyword evidence="5" id="KW-0812">Transmembrane</keyword>
<evidence type="ECO:0000256" key="3">
    <source>
        <dbReference type="ARBA" id="ARBA00022729"/>
    </source>
</evidence>
<evidence type="ECO:0000313" key="8">
    <source>
        <dbReference type="Proteomes" id="UP000014184"/>
    </source>
</evidence>
<evidence type="ECO:0000256" key="2">
    <source>
        <dbReference type="ARBA" id="ARBA00022525"/>
    </source>
</evidence>
<feature type="domain" description="Gram-positive cocci surface proteins LPxTG" evidence="6">
    <location>
        <begin position="2"/>
        <end position="30"/>
    </location>
</feature>
<evidence type="ECO:0000313" key="7">
    <source>
        <dbReference type="EMBL" id="EOR72535.1"/>
    </source>
</evidence>
<dbReference type="Proteomes" id="UP000014184">
    <property type="component" value="Unassembled WGS sequence"/>
</dbReference>
<keyword evidence="3" id="KW-0732">Signal</keyword>
<organism evidence="7 8">
    <name type="scientific">Thermobifida fusca TM51</name>
    <dbReference type="NCBI Taxonomy" id="1169414"/>
    <lineage>
        <taxon>Bacteria</taxon>
        <taxon>Bacillati</taxon>
        <taxon>Actinomycetota</taxon>
        <taxon>Actinomycetes</taxon>
        <taxon>Streptosporangiales</taxon>
        <taxon>Nocardiopsidaceae</taxon>
        <taxon>Thermobifida</taxon>
    </lineage>
</organism>